<feature type="compositionally biased region" description="Basic and acidic residues" evidence="1">
    <location>
        <begin position="239"/>
        <end position="249"/>
    </location>
</feature>
<dbReference type="RefSeq" id="WP_091243234.1">
    <property type="nucleotide sequence ID" value="NZ_FNAG01000007.1"/>
</dbReference>
<dbReference type="PANTHER" id="PTHR34406:SF1">
    <property type="entry name" value="PROTEIN YCEI"/>
    <property type="match status" value="1"/>
</dbReference>
<accession>A0A1G6XR73</accession>
<evidence type="ECO:0000256" key="1">
    <source>
        <dbReference type="SAM" id="MobiDB-lite"/>
    </source>
</evidence>
<dbReference type="SUPFAM" id="SSF101874">
    <property type="entry name" value="YceI-like"/>
    <property type="match status" value="1"/>
</dbReference>
<evidence type="ECO:0000259" key="3">
    <source>
        <dbReference type="SMART" id="SM00867"/>
    </source>
</evidence>
<gene>
    <name evidence="4" type="ORF">SAMN04488509_107118</name>
</gene>
<keyword evidence="2" id="KW-0732">Signal</keyword>
<feature type="region of interest" description="Disordered" evidence="1">
    <location>
        <begin position="187"/>
        <end position="249"/>
    </location>
</feature>
<dbReference type="Pfam" id="PF04264">
    <property type="entry name" value="YceI"/>
    <property type="match status" value="1"/>
</dbReference>
<feature type="compositionally biased region" description="Low complexity" evidence="1">
    <location>
        <begin position="214"/>
        <end position="230"/>
    </location>
</feature>
<dbReference type="EMBL" id="FNAG01000007">
    <property type="protein sequence ID" value="SDD80719.1"/>
    <property type="molecule type" value="Genomic_DNA"/>
</dbReference>
<dbReference type="PROSITE" id="PS51257">
    <property type="entry name" value="PROKAR_LIPOPROTEIN"/>
    <property type="match status" value="1"/>
</dbReference>
<evidence type="ECO:0000313" key="5">
    <source>
        <dbReference type="Proteomes" id="UP000199603"/>
    </source>
</evidence>
<feature type="domain" description="Lipid/polyisoprenoid-binding YceI-like" evidence="3">
    <location>
        <begin position="21"/>
        <end position="186"/>
    </location>
</feature>
<dbReference type="SMART" id="SM00867">
    <property type="entry name" value="YceI"/>
    <property type="match status" value="1"/>
</dbReference>
<dbReference type="Proteomes" id="UP000199603">
    <property type="component" value="Unassembled WGS sequence"/>
</dbReference>
<reference evidence="4 5" key="1">
    <citation type="submission" date="2016-10" db="EMBL/GenBank/DDBJ databases">
        <authorList>
            <person name="de Groot N.N."/>
        </authorList>
    </citation>
    <scope>NUCLEOTIDE SEQUENCE [LARGE SCALE GENOMIC DNA]</scope>
    <source>
        <strain evidence="4 5">DSM 16957</strain>
    </source>
</reference>
<protein>
    <submittedName>
        <fullName evidence="4">Polyisoprenoid-binding protein YceI</fullName>
    </submittedName>
</protein>
<dbReference type="InterPro" id="IPR036761">
    <property type="entry name" value="TTHA0802/YceI-like_sf"/>
</dbReference>
<dbReference type="STRING" id="265719.SAMN04488509_107118"/>
<organism evidence="4 5">
    <name type="scientific">Aquimonas voraii</name>
    <dbReference type="NCBI Taxonomy" id="265719"/>
    <lineage>
        <taxon>Bacteria</taxon>
        <taxon>Pseudomonadati</taxon>
        <taxon>Pseudomonadota</taxon>
        <taxon>Gammaproteobacteria</taxon>
        <taxon>Lysobacterales</taxon>
        <taxon>Lysobacteraceae</taxon>
        <taxon>Aquimonas</taxon>
    </lineage>
</organism>
<name>A0A1G6XR73_9GAMM</name>
<proteinExistence type="predicted"/>
<keyword evidence="5" id="KW-1185">Reference proteome</keyword>
<dbReference type="PANTHER" id="PTHR34406">
    <property type="entry name" value="PROTEIN YCEI"/>
    <property type="match status" value="1"/>
</dbReference>
<dbReference type="Gene3D" id="2.40.128.110">
    <property type="entry name" value="Lipid/polyisoprenoid-binding, YceI-like"/>
    <property type="match status" value="1"/>
</dbReference>
<sequence length="249" mass="26909">MKGIVSAAILLAAACAAQAERYVIDPVHSRVLIRVSHAGFAQAMATLSAPRGFIDYAPEAPETATVEVELPLDRLDFGDADWNRRMARRDYFDSERHPTARFISTTVQPGANGELRIEGQLELRGERVPVTLAARINRLGRDLPYVPRHSLGASATATLDRRDFGMDRHAGAVGNAVEVWIEVEARRQRRSERDGDERGSASAGKADARDAPDSADPNEAKAPTPADSAPAAPPPPDTDEAHDHATAQH</sequence>
<evidence type="ECO:0000313" key="4">
    <source>
        <dbReference type="EMBL" id="SDD80719.1"/>
    </source>
</evidence>
<dbReference type="OrthoDB" id="9811006at2"/>
<feature type="signal peptide" evidence="2">
    <location>
        <begin position="1"/>
        <end position="19"/>
    </location>
</feature>
<evidence type="ECO:0000256" key="2">
    <source>
        <dbReference type="SAM" id="SignalP"/>
    </source>
</evidence>
<feature type="chain" id="PRO_5011700972" evidence="2">
    <location>
        <begin position="20"/>
        <end position="249"/>
    </location>
</feature>
<feature type="compositionally biased region" description="Basic and acidic residues" evidence="1">
    <location>
        <begin position="187"/>
        <end position="199"/>
    </location>
</feature>
<dbReference type="AlphaFoldDB" id="A0A1G6XR73"/>
<dbReference type="InterPro" id="IPR007372">
    <property type="entry name" value="Lipid/polyisoprenoid-bd_YceI"/>
</dbReference>